<dbReference type="Proteomes" id="UP000682733">
    <property type="component" value="Unassembled WGS sequence"/>
</dbReference>
<gene>
    <name evidence="2" type="ORF">OVA965_LOCUS15450</name>
    <name evidence="3" type="ORF">TMI583_LOCUS15460</name>
</gene>
<feature type="non-terminal residue" evidence="2">
    <location>
        <position position="1"/>
    </location>
</feature>
<evidence type="ECO:0000313" key="2">
    <source>
        <dbReference type="EMBL" id="CAF1019903.1"/>
    </source>
</evidence>
<dbReference type="PANTHER" id="PTHR22796">
    <property type="entry name" value="URG4-RELATED"/>
    <property type="match status" value="1"/>
</dbReference>
<name>A0A8S2DWH7_9BILA</name>
<dbReference type="GO" id="GO:0003924">
    <property type="term" value="F:GTPase activity"/>
    <property type="evidence" value="ECO:0007669"/>
    <property type="project" value="InterPro"/>
</dbReference>
<dbReference type="Proteomes" id="UP000677228">
    <property type="component" value="Unassembled WGS sequence"/>
</dbReference>
<dbReference type="EMBL" id="CAJNOK010006952">
    <property type="protein sequence ID" value="CAF1019903.1"/>
    <property type="molecule type" value="Genomic_DNA"/>
</dbReference>
<sequence>DDIINTFVVKLSDLANHLRHYASADCREELNYKVIVPIIRTSLARGASVIQQQLNAPEQIKTMLRKRHGWTNDGFGLEFHLEGFMMIIRDIENLLCQIQSSTVSSSVTHTLAPLRVPSIDFASDDATVTMEGSYSYADWMIDRSFVSTNNRPVENFIDCVRHRMEFSNNFGKTAASNDESSSDSESELTASYHSDIYFDTSESDIFHKFDILIHLTDNSNLPAKTELFRLLLERRCAVPLLTPNTSRKHKQPFQYHIDALNSIFINVTNHETVCLAKSTGMHRIFIISKRPIHESETAVLMSLTFHCQSIECLKGTSNPQLVIAEMGLGFIDNSSAILIRIVGDYTRLMPYIMDSANILIVEQDPSMSSTSDIPKLSSENCMIIVWNVAVTYSGSKKSKDNVIVFTGPVNGVIEKVRKKCGRFLNKQSNINQKCLAEMDGNNLYYRPSKSLIKINHIIQRQNYSNLRSHKLLLQKSFYTEAIERIALNRTKNNPSQQRAFESKIYDEQQKRVHLATDIEKIDLIHLLINILSHENSDIRSIALQEFIYGIEAYAAAAIEDARMHRDDAFARYEDMVRSKSKCKAIEDDYFQAKAKYAATTVGIEHIWRECCHLYIADSNRYASYPGLAAQYLMDEFALELLDGDAGMMCGEWIRQVLIQLNEKLKHLTKKKSIRIFVLSIIGVQSSGKSTLLNIMFGVRLRASTGQCTRGINIQLLKSEERDEYDYVLLLDTEGLRAPECKDVEYSEWKDNRMATFAVLPADATIILVNGEQDGALKDVLSIVALAYEQSQLAEKSGGHLASMMFCVYCRVDINQISNLIPVVQAFFIDHETKLDQIQKKNDQQCDNKSSSNTHMSLFRDFRIHSDKSNDGDIRFFGNIKKDSIPPGDTLNTAYGTSVVELREYIHKRVTSSENGTKRKWEARTLSEFMEFLDCVWQCILSADFTLTFASAMERNAHEQLDEMLSNARHQLGSLYNNAYSEIERKIVTDADAQTPKCSLTSMTNEQSKQRESDVHNKIEKYSIELNTLVYEQLKKIDQGVIDSLENNKWQKWKIDRLAEWKSFKNMQIDHWKNVVIGERVHSLYLFDVIVNTYQRRLRNTIKQMFRNQETNGQQLSEENQSETFDQLFQGILDEAERHHPLAQVQQSVLWCYQQDTAGRRWDLQLDYINSKFLTDFKVNATEHIRRLMIKCFGKYTQLEKESELLYYLLLYIVDQLKNVTCYSNHVVEQAIRETTKRLTDAKMNYDSIQERAHKLVYNLLVIGLTEIQDKWNVANNILTRLKSEKNTLWKFFVNTSKGVAGAKLLTSELTHIFTEHLNDAFKKAVITHTVLILQNEAFVKSGKVMQAYVDLDLIELIEKNNISKLTECLKLGYKHYSSVVDRLIQRKIIVDLESQWNLFHPLLETSISSAAEKAIVVDSGRTYVFIACLRDLLPVYFVEKMSSLEIQDYAACDGQNRDVFREIKNDILRSIPKHGPSFQNNQIDEMIASVRSDMITRQQNDSVKLRCGEPCPRCEISCHLDAGHSSQNSEGKYSGTVTTPTLITITAVTKQLLKISKKLSPERFRKHDSCHQPIGLAGGIWDSHSPYPGQLCAPNCAMQLRNRQSFIHDNAIHPYVKFDIVYPEWRLPSMEQQESLKLREYIFYNYQLQLAAAYSVLSCSKIPSEYNHTLSTIKRQLENMIDGNSSD</sequence>
<protein>
    <recommendedName>
        <fullName evidence="1">VLIG-type G domain-containing protein</fullName>
    </recommendedName>
</protein>
<dbReference type="InterPro" id="IPR030383">
    <property type="entry name" value="G_VLIG_dom"/>
</dbReference>
<dbReference type="EMBL" id="CAJOBA010006962">
    <property type="protein sequence ID" value="CAF3788594.1"/>
    <property type="molecule type" value="Genomic_DNA"/>
</dbReference>
<evidence type="ECO:0000313" key="3">
    <source>
        <dbReference type="EMBL" id="CAF3788594.1"/>
    </source>
</evidence>
<feature type="domain" description="VLIG-type G" evidence="1">
    <location>
        <begin position="672"/>
        <end position="933"/>
    </location>
</feature>
<evidence type="ECO:0000313" key="4">
    <source>
        <dbReference type="Proteomes" id="UP000677228"/>
    </source>
</evidence>
<accession>A0A8S2DWH7</accession>
<dbReference type="SUPFAM" id="SSF52540">
    <property type="entry name" value="P-loop containing nucleoside triphosphate hydrolases"/>
    <property type="match status" value="1"/>
</dbReference>
<dbReference type="InterPro" id="IPR027417">
    <property type="entry name" value="P-loop_NTPase"/>
</dbReference>
<evidence type="ECO:0000259" key="1">
    <source>
        <dbReference type="PROSITE" id="PS51717"/>
    </source>
</evidence>
<organism evidence="2 4">
    <name type="scientific">Didymodactylos carnosus</name>
    <dbReference type="NCBI Taxonomy" id="1234261"/>
    <lineage>
        <taxon>Eukaryota</taxon>
        <taxon>Metazoa</taxon>
        <taxon>Spiralia</taxon>
        <taxon>Gnathifera</taxon>
        <taxon>Rotifera</taxon>
        <taxon>Eurotatoria</taxon>
        <taxon>Bdelloidea</taxon>
        <taxon>Philodinida</taxon>
        <taxon>Philodinidae</taxon>
        <taxon>Didymodactylos</taxon>
    </lineage>
</organism>
<dbReference type="Gene3D" id="3.40.50.300">
    <property type="entry name" value="P-loop containing nucleotide triphosphate hydrolases"/>
    <property type="match status" value="1"/>
</dbReference>
<dbReference type="Pfam" id="PF25683">
    <property type="entry name" value="URGCP_GTPase"/>
    <property type="match status" value="1"/>
</dbReference>
<dbReference type="PROSITE" id="PS51717">
    <property type="entry name" value="G_VLIG"/>
    <property type="match status" value="1"/>
</dbReference>
<reference evidence="2" key="1">
    <citation type="submission" date="2021-02" db="EMBL/GenBank/DDBJ databases">
        <authorList>
            <person name="Nowell W R."/>
        </authorList>
    </citation>
    <scope>NUCLEOTIDE SEQUENCE</scope>
</reference>
<dbReference type="GO" id="GO:0005525">
    <property type="term" value="F:GTP binding"/>
    <property type="evidence" value="ECO:0007669"/>
    <property type="project" value="InterPro"/>
</dbReference>
<dbReference type="PANTHER" id="PTHR22796:SF1">
    <property type="entry name" value="VWFA DOMAIN-CONTAINING PROTEIN"/>
    <property type="match status" value="1"/>
</dbReference>
<comment type="caution">
    <text evidence="2">The sequence shown here is derived from an EMBL/GenBank/DDBJ whole genome shotgun (WGS) entry which is preliminary data.</text>
</comment>
<proteinExistence type="predicted"/>